<accession>A0AA39FF87</accession>
<feature type="region of interest" description="Disordered" evidence="10">
    <location>
        <begin position="298"/>
        <end position="319"/>
    </location>
</feature>
<evidence type="ECO:0000256" key="1">
    <source>
        <dbReference type="ARBA" id="ARBA00004479"/>
    </source>
</evidence>
<keyword evidence="6" id="KW-0677">Repeat</keyword>
<proteinExistence type="predicted"/>
<comment type="subcellular location">
    <subcellularLocation>
        <location evidence="1">Membrane</location>
        <topology evidence="1">Single-pass type I membrane protein</topology>
    </subcellularLocation>
</comment>
<evidence type="ECO:0000256" key="11">
    <source>
        <dbReference type="SAM" id="SignalP"/>
    </source>
</evidence>
<dbReference type="GO" id="GO:0005509">
    <property type="term" value="F:calcium ion binding"/>
    <property type="evidence" value="ECO:0007669"/>
    <property type="project" value="InterPro"/>
</dbReference>
<evidence type="ECO:0000256" key="5">
    <source>
        <dbReference type="ARBA" id="ARBA00022734"/>
    </source>
</evidence>
<evidence type="ECO:0000256" key="9">
    <source>
        <dbReference type="ARBA" id="ARBA00023157"/>
    </source>
</evidence>
<dbReference type="PANTHER" id="PTHR14789">
    <property type="entry name" value="CHONDROLECTIN VARIANT CHODLFDELTAE"/>
    <property type="match status" value="1"/>
</dbReference>
<dbReference type="InterPro" id="IPR018097">
    <property type="entry name" value="EGF_Ca-bd_CS"/>
</dbReference>
<dbReference type="GO" id="GO:0030246">
    <property type="term" value="F:carbohydrate binding"/>
    <property type="evidence" value="ECO:0007669"/>
    <property type="project" value="UniProtKB-KW"/>
</dbReference>
<evidence type="ECO:0000256" key="2">
    <source>
        <dbReference type="ARBA" id="ARBA00022536"/>
    </source>
</evidence>
<evidence type="ECO:0000256" key="10">
    <source>
        <dbReference type="SAM" id="MobiDB-lite"/>
    </source>
</evidence>
<dbReference type="SMART" id="SM00181">
    <property type="entry name" value="EGF"/>
    <property type="match status" value="2"/>
</dbReference>
<name>A0AA39FF87_MICHY</name>
<dbReference type="FunFam" id="2.10.25.10:FF:000010">
    <property type="entry name" value="Pro-epidermal growth factor"/>
    <property type="match status" value="1"/>
</dbReference>
<dbReference type="Proteomes" id="UP001168972">
    <property type="component" value="Unassembled WGS sequence"/>
</dbReference>
<feature type="signal peptide" evidence="11">
    <location>
        <begin position="1"/>
        <end position="20"/>
    </location>
</feature>
<dbReference type="Pfam" id="PF07645">
    <property type="entry name" value="EGF_CA"/>
    <property type="match status" value="1"/>
</dbReference>
<keyword evidence="9" id="KW-1015">Disulfide bond</keyword>
<keyword evidence="4 11" id="KW-0732">Signal</keyword>
<evidence type="ECO:0000256" key="6">
    <source>
        <dbReference type="ARBA" id="ARBA00022737"/>
    </source>
</evidence>
<keyword evidence="3" id="KW-0812">Transmembrane</keyword>
<evidence type="ECO:0000313" key="13">
    <source>
        <dbReference type="EMBL" id="KAK0168259.1"/>
    </source>
</evidence>
<organism evidence="13 14">
    <name type="scientific">Microctonus hyperodae</name>
    <name type="common">Parasitoid wasp</name>
    <dbReference type="NCBI Taxonomy" id="165561"/>
    <lineage>
        <taxon>Eukaryota</taxon>
        <taxon>Metazoa</taxon>
        <taxon>Ecdysozoa</taxon>
        <taxon>Arthropoda</taxon>
        <taxon>Hexapoda</taxon>
        <taxon>Insecta</taxon>
        <taxon>Pterygota</taxon>
        <taxon>Neoptera</taxon>
        <taxon>Endopterygota</taxon>
        <taxon>Hymenoptera</taxon>
        <taxon>Apocrita</taxon>
        <taxon>Ichneumonoidea</taxon>
        <taxon>Braconidae</taxon>
        <taxon>Euphorinae</taxon>
        <taxon>Microctonus</taxon>
    </lineage>
</organism>
<dbReference type="InterPro" id="IPR051505">
    <property type="entry name" value="C-type_lectin_domain"/>
</dbReference>
<protein>
    <recommendedName>
        <fullName evidence="12">EGF-like domain-containing protein</fullName>
    </recommendedName>
</protein>
<sequence>MDQKTVVIFVILGLITSIFSADKQESKSTTETSWLNTSSDNYSKNFTASTPASTSSETLECPSTNIVRVKYKCPGRENSWTDCIKSHCCPGYNFINDQCISANVNPCTLNLCEQRCEFISQKVVCTCWDGYRFTPTSIDNNNRDDKSMCIDIDECKENIHNCEQICVNILGSFICSCKHGFTLDIDNKTCVEITAGLNSNDNKYTINYDEVLNLKNKIITLENKLISLENSVGYLMNSGVKLSGQFRTSNSPSSRDELHSASAGYFDESMSDDDSHSILDSFVQTGVGYCKCQRGPIGPPGPLGATGPKGAMGEKGSRGAKGATGSLDFLLLLLADVRHDITIMQERIFPGETLPKFDFDTVLKKQRSIVETKNEANVHRDDIEKFEGSKLFSVSDSTSTEEGFIEYSGDEWDHHEVVLQGGEYSAPAFATVAKFSAVAYWSQ</sequence>
<gene>
    <name evidence="13" type="ORF">PV327_002083</name>
</gene>
<dbReference type="GO" id="GO:0005540">
    <property type="term" value="F:hyaluronic acid binding"/>
    <property type="evidence" value="ECO:0007669"/>
    <property type="project" value="TreeGrafter"/>
</dbReference>
<dbReference type="InterPro" id="IPR001881">
    <property type="entry name" value="EGF-like_Ca-bd_dom"/>
</dbReference>
<dbReference type="GO" id="GO:0016020">
    <property type="term" value="C:membrane"/>
    <property type="evidence" value="ECO:0007669"/>
    <property type="project" value="UniProtKB-SubCell"/>
</dbReference>
<evidence type="ECO:0000256" key="7">
    <source>
        <dbReference type="ARBA" id="ARBA00022989"/>
    </source>
</evidence>
<evidence type="ECO:0000313" key="14">
    <source>
        <dbReference type="Proteomes" id="UP001168972"/>
    </source>
</evidence>
<dbReference type="PANTHER" id="PTHR14789:SF2">
    <property type="entry name" value="LAYILIN"/>
    <property type="match status" value="1"/>
</dbReference>
<reference evidence="13" key="2">
    <citation type="submission" date="2023-03" db="EMBL/GenBank/DDBJ databases">
        <authorList>
            <person name="Inwood S.N."/>
            <person name="Skelly J.G."/>
            <person name="Guhlin J."/>
            <person name="Harrop T.W.R."/>
            <person name="Goldson S.G."/>
            <person name="Dearden P.K."/>
        </authorList>
    </citation>
    <scope>NUCLEOTIDE SEQUENCE</scope>
    <source>
        <strain evidence="13">Lincoln</strain>
        <tissue evidence="13">Whole body</tissue>
    </source>
</reference>
<feature type="domain" description="EGF-like" evidence="12">
    <location>
        <begin position="175"/>
        <end position="190"/>
    </location>
</feature>
<dbReference type="AlphaFoldDB" id="A0AA39FF87"/>
<evidence type="ECO:0000256" key="8">
    <source>
        <dbReference type="ARBA" id="ARBA00023136"/>
    </source>
</evidence>
<dbReference type="PROSITE" id="PS01187">
    <property type="entry name" value="EGF_CA"/>
    <property type="match status" value="1"/>
</dbReference>
<dbReference type="Gene3D" id="1.20.5.320">
    <property type="entry name" value="6-Phosphogluconate Dehydrogenase, domain 3"/>
    <property type="match status" value="1"/>
</dbReference>
<dbReference type="InterPro" id="IPR000742">
    <property type="entry name" value="EGF"/>
</dbReference>
<dbReference type="InterPro" id="IPR000152">
    <property type="entry name" value="EGF-type_Asp/Asn_hydroxyl_site"/>
</dbReference>
<dbReference type="InterPro" id="IPR049883">
    <property type="entry name" value="NOTCH1_EGF-like"/>
</dbReference>
<feature type="chain" id="PRO_5041312962" description="EGF-like domain-containing protein" evidence="11">
    <location>
        <begin position="21"/>
        <end position="443"/>
    </location>
</feature>
<keyword evidence="5" id="KW-0430">Lectin</keyword>
<evidence type="ECO:0000256" key="4">
    <source>
        <dbReference type="ARBA" id="ARBA00022729"/>
    </source>
</evidence>
<keyword evidence="7" id="KW-1133">Transmembrane helix</keyword>
<dbReference type="SMART" id="SM00179">
    <property type="entry name" value="EGF_CA"/>
    <property type="match status" value="1"/>
</dbReference>
<evidence type="ECO:0000256" key="3">
    <source>
        <dbReference type="ARBA" id="ARBA00022692"/>
    </source>
</evidence>
<reference evidence="13" key="1">
    <citation type="journal article" date="2023" name="bioRxiv">
        <title>Scaffold-level genome assemblies of two parasitoid biocontrol wasps reveal the parthenogenesis mechanism and an associated novel virus.</title>
        <authorList>
            <person name="Inwood S."/>
            <person name="Skelly J."/>
            <person name="Guhlin J."/>
            <person name="Harrop T."/>
            <person name="Goldson S."/>
            <person name="Dearden P."/>
        </authorList>
    </citation>
    <scope>NUCLEOTIDE SEQUENCE</scope>
    <source>
        <strain evidence="13">Lincoln</strain>
        <tissue evidence="13">Whole body</tissue>
    </source>
</reference>
<comment type="caution">
    <text evidence="13">The sequence shown here is derived from an EMBL/GenBank/DDBJ whole genome shotgun (WGS) entry which is preliminary data.</text>
</comment>
<evidence type="ECO:0000259" key="12">
    <source>
        <dbReference type="PROSITE" id="PS01186"/>
    </source>
</evidence>
<keyword evidence="8" id="KW-0472">Membrane</keyword>
<dbReference type="EMBL" id="JAQQBR010001831">
    <property type="protein sequence ID" value="KAK0168259.1"/>
    <property type="molecule type" value="Genomic_DNA"/>
</dbReference>
<keyword evidence="14" id="KW-1185">Reference proteome</keyword>
<dbReference type="Gene3D" id="2.10.25.10">
    <property type="entry name" value="Laminin"/>
    <property type="match status" value="2"/>
</dbReference>
<dbReference type="PROSITE" id="PS00010">
    <property type="entry name" value="ASX_HYDROXYL"/>
    <property type="match status" value="1"/>
</dbReference>
<dbReference type="SUPFAM" id="SSF57196">
    <property type="entry name" value="EGF/Laminin"/>
    <property type="match status" value="1"/>
</dbReference>
<keyword evidence="2" id="KW-0245">EGF-like domain</keyword>
<dbReference type="PROSITE" id="PS01186">
    <property type="entry name" value="EGF_2"/>
    <property type="match status" value="1"/>
</dbReference>